<dbReference type="RefSeq" id="WP_079448313.1">
    <property type="nucleotide sequence ID" value="NZ_MWPQ01000062.1"/>
</dbReference>
<name>A0A1V4HUH5_NITVU</name>
<evidence type="ECO:0000313" key="2">
    <source>
        <dbReference type="Proteomes" id="UP000189940"/>
    </source>
</evidence>
<comment type="caution">
    <text evidence="1">The sequence shown here is derived from an EMBL/GenBank/DDBJ whole genome shotgun (WGS) entry which is preliminary data.</text>
</comment>
<protein>
    <submittedName>
        <fullName evidence="1">Uncharacterized protein</fullName>
    </submittedName>
</protein>
<evidence type="ECO:0000313" key="1">
    <source>
        <dbReference type="EMBL" id="OPH81485.1"/>
    </source>
</evidence>
<reference evidence="1 2" key="1">
    <citation type="submission" date="2017-02" db="EMBL/GenBank/DDBJ databases">
        <title>Genome sequence of the nitrite-oxidizing bacterium Nitrobacter vulgaris strain Ab1.</title>
        <authorList>
            <person name="Mellbye B.L."/>
            <person name="Davis E.W."/>
            <person name="Spieck E."/>
            <person name="Chang J.H."/>
            <person name="Bottomley P.J."/>
            <person name="Sayavedra-Soto L.A."/>
        </authorList>
    </citation>
    <scope>NUCLEOTIDE SEQUENCE [LARGE SCALE GENOMIC DNA]</scope>
    <source>
        <strain evidence="1 2">Ab1</strain>
    </source>
</reference>
<dbReference type="OrthoDB" id="9963840at2"/>
<accession>A0A1V4HUH5</accession>
<proteinExistence type="predicted"/>
<organism evidence="1 2">
    <name type="scientific">Nitrobacter vulgaris</name>
    <dbReference type="NCBI Taxonomy" id="29421"/>
    <lineage>
        <taxon>Bacteria</taxon>
        <taxon>Pseudomonadati</taxon>
        <taxon>Pseudomonadota</taxon>
        <taxon>Alphaproteobacteria</taxon>
        <taxon>Hyphomicrobiales</taxon>
        <taxon>Nitrobacteraceae</taxon>
        <taxon>Nitrobacter</taxon>
    </lineage>
</organism>
<dbReference type="AlphaFoldDB" id="A0A1V4HUH5"/>
<dbReference type="EMBL" id="MWPQ01000062">
    <property type="protein sequence ID" value="OPH81485.1"/>
    <property type="molecule type" value="Genomic_DNA"/>
</dbReference>
<gene>
    <name evidence="1" type="ORF">B2M20_17535</name>
</gene>
<keyword evidence="2" id="KW-1185">Reference proteome</keyword>
<sequence>MRKEIEEVVKDTAAVGLSAAVIGRDLGTELAATPWLLIPEQAAHLFQDDAAHLFRLIVAQHSD</sequence>
<dbReference type="Proteomes" id="UP000189940">
    <property type="component" value="Unassembled WGS sequence"/>
</dbReference>